<dbReference type="Proteomes" id="UP000713222">
    <property type="component" value="Unassembled WGS sequence"/>
</dbReference>
<name>A0A964UYV9_9PROT</name>
<dbReference type="EMBL" id="RGET01000003">
    <property type="protein sequence ID" value="NBN87576.1"/>
    <property type="molecule type" value="Genomic_DNA"/>
</dbReference>
<gene>
    <name evidence="2" type="ORF">EBV32_00560</name>
</gene>
<proteinExistence type="predicted"/>
<keyword evidence="2" id="KW-0378">Hydrolase</keyword>
<organism evidence="2 3">
    <name type="scientific">Candidatus Fonsibacter lacus</name>
    <dbReference type="NCBI Taxonomy" id="2576439"/>
    <lineage>
        <taxon>Bacteria</taxon>
        <taxon>Pseudomonadati</taxon>
        <taxon>Pseudomonadota</taxon>
        <taxon>Alphaproteobacteria</taxon>
        <taxon>Candidatus Pelagibacterales</taxon>
        <taxon>Candidatus Pelagibacterales incertae sedis</taxon>
        <taxon>Candidatus Fonsibacter</taxon>
    </lineage>
</organism>
<comment type="caution">
    <text evidence="2">The sequence shown here is derived from an EMBL/GenBank/DDBJ whole genome shotgun (WGS) entry which is preliminary data.</text>
</comment>
<keyword evidence="1" id="KW-0732">Signal</keyword>
<evidence type="ECO:0000313" key="2">
    <source>
        <dbReference type="EMBL" id="NBN87576.1"/>
    </source>
</evidence>
<dbReference type="InterPro" id="IPR018550">
    <property type="entry name" value="Lipid-A_deacylase-rel"/>
</dbReference>
<evidence type="ECO:0000256" key="1">
    <source>
        <dbReference type="SAM" id="SignalP"/>
    </source>
</evidence>
<accession>A0A964UYV9</accession>
<dbReference type="GO" id="GO:0016787">
    <property type="term" value="F:hydrolase activity"/>
    <property type="evidence" value="ECO:0007669"/>
    <property type="project" value="UniProtKB-KW"/>
</dbReference>
<feature type="chain" id="PRO_5037420749" evidence="1">
    <location>
        <begin position="26"/>
        <end position="167"/>
    </location>
</feature>
<feature type="signal peptide" evidence="1">
    <location>
        <begin position="1"/>
        <end position="25"/>
    </location>
</feature>
<sequence length="167" mass="18152">MNSKFTKFFGIISLLSISLVSTARSEGFTFSVGKFDHNDDKTNAGMFQLDYDFDKTLFGSPIGDFKPVVGFLVTDDNAKYGYAGVRLDYKLANNSVLISPSFTPGIFGKGDGKDLGHNIEFKTQVRAALNLSSTSNIGISYSHISNASLGDKNPGANNYSISFQKNF</sequence>
<evidence type="ECO:0000313" key="3">
    <source>
        <dbReference type="Proteomes" id="UP000713222"/>
    </source>
</evidence>
<protein>
    <submittedName>
        <fullName evidence="2">Acyloxyacyl hydrolase</fullName>
    </submittedName>
</protein>
<dbReference type="AlphaFoldDB" id="A0A964UYV9"/>
<dbReference type="Gene3D" id="2.40.160.20">
    <property type="match status" value="1"/>
</dbReference>
<reference evidence="2" key="1">
    <citation type="submission" date="2018-10" db="EMBL/GenBank/DDBJ databases">
        <title>Iterative Subtractive Binning of Freshwater Chronoseries Metagenomes Recovers Nearly Complete Genomes from over Four Hundred Novel Species.</title>
        <authorList>
            <person name="Rodriguez-R L.M."/>
            <person name="Tsementzi D."/>
            <person name="Luo C."/>
            <person name="Konstantinidis K.T."/>
        </authorList>
    </citation>
    <scope>NUCLEOTIDE SEQUENCE</scope>
    <source>
        <strain evidence="2">WB7_6_001</strain>
    </source>
</reference>
<dbReference type="Pfam" id="PF09411">
    <property type="entry name" value="PagL"/>
    <property type="match status" value="1"/>
</dbReference>